<dbReference type="AlphaFoldDB" id="A0A7J0CA48"/>
<dbReference type="EMBL" id="BLWC01000001">
    <property type="protein sequence ID" value="GFM98744.1"/>
    <property type="molecule type" value="Genomic_DNA"/>
</dbReference>
<organism evidence="2 4">
    <name type="scientific">Streptomyces fulvorobeus</name>
    <dbReference type="NCBI Taxonomy" id="284028"/>
    <lineage>
        <taxon>Bacteria</taxon>
        <taxon>Bacillati</taxon>
        <taxon>Actinomycetota</taxon>
        <taxon>Actinomycetes</taxon>
        <taxon>Kitasatosporales</taxon>
        <taxon>Streptomycetaceae</taxon>
        <taxon>Streptomyces</taxon>
    </lineage>
</organism>
<reference evidence="3 5" key="2">
    <citation type="submission" date="2020-07" db="EMBL/GenBank/DDBJ databases">
        <title>Sequencing the genomes of 1000 actinobacteria strains.</title>
        <authorList>
            <person name="Klenk H.-P."/>
        </authorList>
    </citation>
    <scope>NUCLEOTIDE SEQUENCE [LARGE SCALE GENOMIC DNA]</scope>
    <source>
        <strain evidence="3 5">DSM 41455</strain>
    </source>
</reference>
<evidence type="ECO:0000313" key="4">
    <source>
        <dbReference type="Proteomes" id="UP000498980"/>
    </source>
</evidence>
<keyword evidence="4" id="KW-1185">Reference proteome</keyword>
<comment type="caution">
    <text evidence="2">The sequence shown here is derived from an EMBL/GenBank/DDBJ whole genome shotgun (WGS) entry which is preliminary data.</text>
</comment>
<accession>A0A7J0CA48</accession>
<proteinExistence type="predicted"/>
<evidence type="ECO:0000313" key="2">
    <source>
        <dbReference type="EMBL" id="GFM98744.1"/>
    </source>
</evidence>
<dbReference type="Proteomes" id="UP000530403">
    <property type="component" value="Unassembled WGS sequence"/>
</dbReference>
<dbReference type="EMBL" id="JACCCF010000001">
    <property type="protein sequence ID" value="NYE42348.1"/>
    <property type="molecule type" value="Genomic_DNA"/>
</dbReference>
<evidence type="ECO:0000313" key="3">
    <source>
        <dbReference type="EMBL" id="NYE42348.1"/>
    </source>
</evidence>
<dbReference type="Proteomes" id="UP000498980">
    <property type="component" value="Unassembled WGS sequence"/>
</dbReference>
<feature type="region of interest" description="Disordered" evidence="1">
    <location>
        <begin position="1"/>
        <end position="54"/>
    </location>
</feature>
<evidence type="ECO:0000256" key="1">
    <source>
        <dbReference type="SAM" id="MobiDB-lite"/>
    </source>
</evidence>
<name>A0A7J0CA48_9ACTN</name>
<evidence type="ECO:0000313" key="5">
    <source>
        <dbReference type="Proteomes" id="UP000530403"/>
    </source>
</evidence>
<feature type="compositionally biased region" description="Basic residues" evidence="1">
    <location>
        <begin position="1"/>
        <end position="11"/>
    </location>
</feature>
<reference evidence="2 4" key="1">
    <citation type="submission" date="2020-05" db="EMBL/GenBank/DDBJ databases">
        <title>Whole genome shotgun sequence of Streptomyces fulvorobeus NBRC 15897.</title>
        <authorList>
            <person name="Komaki H."/>
            <person name="Tamura T."/>
        </authorList>
    </citation>
    <scope>NUCLEOTIDE SEQUENCE [LARGE SCALE GENOMIC DNA]</scope>
    <source>
        <strain evidence="2 4">NBRC 15897</strain>
    </source>
</reference>
<sequence>MRVPGKGKRSRTSGPDRVIGPLGREKARSSPGGGRAGSVSLTVGDKGATPDRMS</sequence>
<protein>
    <submittedName>
        <fullName evidence="2">Uncharacterized protein</fullName>
    </submittedName>
</protein>
<gene>
    <name evidence="3" type="ORF">HEB29_003359</name>
    <name evidence="2" type="ORF">Sfulv_35550</name>
</gene>